<name>A0AAN8VR00_9MAGN</name>
<keyword evidence="5" id="KW-1185">Reference proteome</keyword>
<dbReference type="AlphaFoldDB" id="A0AAN8VR00"/>
<dbReference type="GO" id="GO:0031146">
    <property type="term" value="P:SCF-dependent proteasomal ubiquitin-dependent protein catabolic process"/>
    <property type="evidence" value="ECO:0007669"/>
    <property type="project" value="UniProtKB-UniRule"/>
</dbReference>
<dbReference type="InterPro" id="IPR001810">
    <property type="entry name" value="F-box_dom"/>
</dbReference>
<proteinExistence type="predicted"/>
<dbReference type="GO" id="GO:0005634">
    <property type="term" value="C:nucleus"/>
    <property type="evidence" value="ECO:0007669"/>
    <property type="project" value="UniProtKB-SubCell"/>
</dbReference>
<accession>A0AAN8VR00</accession>
<dbReference type="PANTHER" id="PTHR12874">
    <property type="entry name" value="F-BOX ONLY PROTEIN 48-RELATED"/>
    <property type="match status" value="1"/>
</dbReference>
<comment type="subunit">
    <text evidence="1">Component of the SCF-type E3 ligase complex.</text>
</comment>
<feature type="region of interest" description="Disordered" evidence="2">
    <location>
        <begin position="265"/>
        <end position="289"/>
    </location>
</feature>
<dbReference type="PROSITE" id="PS50181">
    <property type="entry name" value="FBOX"/>
    <property type="match status" value="1"/>
</dbReference>
<dbReference type="GO" id="GO:0009740">
    <property type="term" value="P:gibberellic acid mediated signaling pathway"/>
    <property type="evidence" value="ECO:0007669"/>
    <property type="project" value="TreeGrafter"/>
</dbReference>
<dbReference type="SMART" id="SM00256">
    <property type="entry name" value="FBOX"/>
    <property type="match status" value="1"/>
</dbReference>
<feature type="compositionally biased region" description="Basic and acidic residues" evidence="2">
    <location>
        <begin position="280"/>
        <end position="289"/>
    </location>
</feature>
<feature type="domain" description="F-box" evidence="3">
    <location>
        <begin position="11"/>
        <end position="58"/>
    </location>
</feature>
<evidence type="ECO:0000313" key="4">
    <source>
        <dbReference type="EMBL" id="KAK6938570.1"/>
    </source>
</evidence>
<comment type="subcellular location">
    <subcellularLocation>
        <location evidence="1">Nucleus</location>
    </subcellularLocation>
</comment>
<dbReference type="EMBL" id="JBAMMX010000006">
    <property type="protein sequence ID" value="KAK6938570.1"/>
    <property type="molecule type" value="Genomic_DNA"/>
</dbReference>
<dbReference type="InterPro" id="IPR036047">
    <property type="entry name" value="F-box-like_dom_sf"/>
</dbReference>
<gene>
    <name evidence="4" type="ORF">RJ641_032078</name>
</gene>
<evidence type="ECO:0000313" key="5">
    <source>
        <dbReference type="Proteomes" id="UP001370490"/>
    </source>
</evidence>
<dbReference type="GO" id="GO:0019005">
    <property type="term" value="C:SCF ubiquitin ligase complex"/>
    <property type="evidence" value="ECO:0007669"/>
    <property type="project" value="UniProtKB-UniRule"/>
</dbReference>
<reference evidence="4 5" key="1">
    <citation type="submission" date="2023-12" db="EMBL/GenBank/DDBJ databases">
        <title>A high-quality genome assembly for Dillenia turbinata (Dilleniales).</title>
        <authorList>
            <person name="Chanderbali A."/>
        </authorList>
    </citation>
    <scope>NUCLEOTIDE SEQUENCE [LARGE SCALE GENOMIC DNA]</scope>
    <source>
        <strain evidence="4">LSX21</strain>
        <tissue evidence="4">Leaf</tissue>
    </source>
</reference>
<keyword evidence="1" id="KW-0833">Ubl conjugation pathway</keyword>
<dbReference type="SUPFAM" id="SSF81383">
    <property type="entry name" value="F-box domain"/>
    <property type="match status" value="1"/>
</dbReference>
<evidence type="ECO:0000256" key="2">
    <source>
        <dbReference type="SAM" id="MobiDB-lite"/>
    </source>
</evidence>
<organism evidence="4 5">
    <name type="scientific">Dillenia turbinata</name>
    <dbReference type="NCBI Taxonomy" id="194707"/>
    <lineage>
        <taxon>Eukaryota</taxon>
        <taxon>Viridiplantae</taxon>
        <taxon>Streptophyta</taxon>
        <taxon>Embryophyta</taxon>
        <taxon>Tracheophyta</taxon>
        <taxon>Spermatophyta</taxon>
        <taxon>Magnoliopsida</taxon>
        <taxon>eudicotyledons</taxon>
        <taxon>Gunneridae</taxon>
        <taxon>Pentapetalae</taxon>
        <taxon>Dilleniales</taxon>
        <taxon>Dilleniaceae</taxon>
        <taxon>Dillenia</taxon>
    </lineage>
</organism>
<keyword evidence="1" id="KW-0539">Nucleus</keyword>
<sequence>MANDPLHARDSISFSDFPEDVQLCVLSFLTPSEIAAFSCTSKRFVSLCQSESKLWYSLCDRRFNSKTHIKKWGSGRINFKLLYKTLSYYENLIGFWRRSGCVRASNGVVSLPPLIFFEWGSSFISGSRVSPSKDGSFSVVKSPFLWLGLNPDGESVNLLDPDCKFEFLGDFERLGVPENDLVPVNVNFMGNTHIVVEENLSFACSSNSGSPEPKRIGFHRSSSSSNVRIEDFSVAEDGISVVDTVSPGSLPDRWMEEMYQHFANRTSPGADRVSRRQRRREKERQGRRKWEPEHFVKIVNCSPTASRPLQGLWKGICEDMNLDFYLVAYDDIGGVACRRVGDSSPFSGYSPVFWTSDATFVEPPFSPDEEYLYGSRIHLQPPAPVNCPLGRVRVTDSEEVSRILLINSSYDLIIPDLAGTTANPWHAEGRIWQYHNGTFGFGFLRNNFIIDLKHIAENGRLLDIMEVSGH</sequence>
<comment type="caution">
    <text evidence="4">The sequence shown here is derived from an EMBL/GenBank/DDBJ whole genome shotgun (WGS) entry which is preliminary data.</text>
</comment>
<dbReference type="GO" id="GO:0005737">
    <property type="term" value="C:cytoplasm"/>
    <property type="evidence" value="ECO:0007669"/>
    <property type="project" value="TreeGrafter"/>
</dbReference>
<protein>
    <recommendedName>
        <fullName evidence="1">F-box protein</fullName>
    </recommendedName>
</protein>
<dbReference type="GO" id="GO:0016567">
    <property type="term" value="P:protein ubiquitination"/>
    <property type="evidence" value="ECO:0007669"/>
    <property type="project" value="UniProtKB-UniRule"/>
</dbReference>
<comment type="function">
    <text evidence="1">Acts as a component of a SCF E3 ubiquitin ligase complexes.</text>
</comment>
<dbReference type="PANTHER" id="PTHR12874:SF28">
    <property type="entry name" value="F-BOX PROTEIN"/>
    <property type="match status" value="1"/>
</dbReference>
<evidence type="ECO:0000256" key="1">
    <source>
        <dbReference type="RuleBase" id="RU369085"/>
    </source>
</evidence>
<evidence type="ECO:0000259" key="3">
    <source>
        <dbReference type="PROSITE" id="PS50181"/>
    </source>
</evidence>
<dbReference type="Pfam" id="PF00646">
    <property type="entry name" value="F-box"/>
    <property type="match status" value="1"/>
</dbReference>
<dbReference type="Gene3D" id="1.20.1280.50">
    <property type="match status" value="1"/>
</dbReference>
<dbReference type="Proteomes" id="UP001370490">
    <property type="component" value="Unassembled WGS sequence"/>
</dbReference>
<comment type="pathway">
    <text evidence="1">Protein modification; protein ubiquitination.</text>
</comment>